<comment type="caution">
    <text evidence="2">The sequence shown here is derived from an EMBL/GenBank/DDBJ whole genome shotgun (WGS) entry which is preliminary data.</text>
</comment>
<dbReference type="InterPro" id="IPR042215">
    <property type="entry name" value="CarD-like_C"/>
</dbReference>
<dbReference type="Pfam" id="PF21095">
    <property type="entry name" value="CarD_C"/>
    <property type="match status" value="1"/>
</dbReference>
<dbReference type="Gene3D" id="1.20.58.1290">
    <property type="entry name" value="CarD-like, C-terminal domain"/>
    <property type="match status" value="1"/>
</dbReference>
<dbReference type="InterPro" id="IPR052531">
    <property type="entry name" value="CarD-like_regulator"/>
</dbReference>
<name>A0ABU0AX67_9FIRM</name>
<dbReference type="SMART" id="SM01058">
    <property type="entry name" value="CarD_TRCF"/>
    <property type="match status" value="1"/>
</dbReference>
<dbReference type="Pfam" id="PF02559">
    <property type="entry name" value="CarD_TRCF_RID"/>
    <property type="match status" value="1"/>
</dbReference>
<dbReference type="RefSeq" id="WP_307495123.1">
    <property type="nucleotide sequence ID" value="NZ_JAUSTN010000005.1"/>
</dbReference>
<dbReference type="EMBL" id="JAUSTN010000005">
    <property type="protein sequence ID" value="MDQ0275028.1"/>
    <property type="molecule type" value="Genomic_DNA"/>
</dbReference>
<dbReference type="PANTHER" id="PTHR38447:SF1">
    <property type="entry name" value="RNA POLYMERASE-BINDING TRANSCRIPTION FACTOR CARD"/>
    <property type="match status" value="1"/>
</dbReference>
<dbReference type="InterPro" id="IPR036101">
    <property type="entry name" value="CarD-like/TRCF_RID_sf"/>
</dbReference>
<organism evidence="2 3">
    <name type="scientific">Peptoniphilus koenoeneniae</name>
    <dbReference type="NCBI Taxonomy" id="507751"/>
    <lineage>
        <taxon>Bacteria</taxon>
        <taxon>Bacillati</taxon>
        <taxon>Bacillota</taxon>
        <taxon>Tissierellia</taxon>
        <taxon>Tissierellales</taxon>
        <taxon>Peptoniphilaceae</taxon>
        <taxon>Peptoniphilus</taxon>
    </lineage>
</organism>
<protein>
    <submittedName>
        <fullName evidence="2">CarD family transcriptional regulator</fullName>
    </submittedName>
</protein>
<sequence>MFEIGDKVVYPMHGAGIIVNIDIKEVLGEERKYYILRMPINGMRVMVPVENAKELGVRYIYGPAEMNKVFETLKDDAEEDLPSNWNRRYRFNMERIKSGDLTEIAKVVRCLTKMDEEKTLSTGERKLLNNAKQIIISEMALVYDKSVSEIDSLVEKAILA</sequence>
<dbReference type="InterPro" id="IPR048792">
    <property type="entry name" value="CarD_C"/>
</dbReference>
<dbReference type="Gene3D" id="2.40.10.170">
    <property type="match status" value="1"/>
</dbReference>
<dbReference type="SUPFAM" id="SSF141259">
    <property type="entry name" value="CarD-like"/>
    <property type="match status" value="1"/>
</dbReference>
<feature type="domain" description="CarD-like/TRCF RNAP-interacting" evidence="1">
    <location>
        <begin position="1"/>
        <end position="112"/>
    </location>
</feature>
<dbReference type="PANTHER" id="PTHR38447">
    <property type="entry name" value="TRANSCRIPTION FACTOR YDEB-RELATED"/>
    <property type="match status" value="1"/>
</dbReference>
<evidence type="ECO:0000313" key="3">
    <source>
        <dbReference type="Proteomes" id="UP001236559"/>
    </source>
</evidence>
<evidence type="ECO:0000259" key="1">
    <source>
        <dbReference type="SMART" id="SM01058"/>
    </source>
</evidence>
<dbReference type="InterPro" id="IPR003711">
    <property type="entry name" value="CarD-like/TRCF_RID"/>
</dbReference>
<reference evidence="2 3" key="1">
    <citation type="submission" date="2023-07" db="EMBL/GenBank/DDBJ databases">
        <title>Genomic Encyclopedia of Type Strains, Phase IV (KMG-IV): sequencing the most valuable type-strain genomes for metagenomic binning, comparative biology and taxonomic classification.</title>
        <authorList>
            <person name="Goeker M."/>
        </authorList>
    </citation>
    <scope>NUCLEOTIDE SEQUENCE [LARGE SCALE GENOMIC DNA]</scope>
    <source>
        <strain evidence="2 3">DSM 22616</strain>
    </source>
</reference>
<accession>A0ABU0AX67</accession>
<proteinExistence type="predicted"/>
<evidence type="ECO:0000313" key="2">
    <source>
        <dbReference type="EMBL" id="MDQ0275028.1"/>
    </source>
</evidence>
<gene>
    <name evidence="2" type="ORF">J2S72_001052</name>
</gene>
<dbReference type="Proteomes" id="UP001236559">
    <property type="component" value="Unassembled WGS sequence"/>
</dbReference>
<keyword evidence="3" id="KW-1185">Reference proteome</keyword>